<dbReference type="Proteomes" id="UP001054945">
    <property type="component" value="Unassembled WGS sequence"/>
</dbReference>
<keyword evidence="3" id="KW-1185">Reference proteome</keyword>
<sequence>MPNLHVPRQKMSNLPVPRQKMSNLPVTRQKRVDVESFLLQDKKKTEDVQSFCSIYRKRQMMFNLSVPFTEKEYVHSIIRQKMSNLSITRQKISNLSITRQNLSITRQKDKKK</sequence>
<comment type="caution">
    <text evidence="2">The sequence shown here is derived from an EMBL/GenBank/DDBJ whole genome shotgun (WGS) entry which is preliminary data.</text>
</comment>
<dbReference type="EMBL" id="BPLR01017993">
    <property type="protein sequence ID" value="GIY96025.1"/>
    <property type="molecule type" value="Genomic_DNA"/>
</dbReference>
<dbReference type="AlphaFoldDB" id="A0AAV4XLP7"/>
<evidence type="ECO:0000256" key="1">
    <source>
        <dbReference type="SAM" id="MobiDB-lite"/>
    </source>
</evidence>
<evidence type="ECO:0000313" key="3">
    <source>
        <dbReference type="Proteomes" id="UP001054945"/>
    </source>
</evidence>
<protein>
    <submittedName>
        <fullName evidence="2">Uncharacterized protein</fullName>
    </submittedName>
</protein>
<reference evidence="2 3" key="1">
    <citation type="submission" date="2021-06" db="EMBL/GenBank/DDBJ databases">
        <title>Caerostris extrusa draft genome.</title>
        <authorList>
            <person name="Kono N."/>
            <person name="Arakawa K."/>
        </authorList>
    </citation>
    <scope>NUCLEOTIDE SEQUENCE [LARGE SCALE GENOMIC DNA]</scope>
</reference>
<evidence type="ECO:0000313" key="2">
    <source>
        <dbReference type="EMBL" id="GIY96025.1"/>
    </source>
</evidence>
<name>A0AAV4XLP7_CAEEX</name>
<feature type="region of interest" description="Disordered" evidence="1">
    <location>
        <begin position="1"/>
        <end position="22"/>
    </location>
</feature>
<proteinExistence type="predicted"/>
<organism evidence="2 3">
    <name type="scientific">Caerostris extrusa</name>
    <name type="common">Bark spider</name>
    <name type="synonym">Caerostris bankana</name>
    <dbReference type="NCBI Taxonomy" id="172846"/>
    <lineage>
        <taxon>Eukaryota</taxon>
        <taxon>Metazoa</taxon>
        <taxon>Ecdysozoa</taxon>
        <taxon>Arthropoda</taxon>
        <taxon>Chelicerata</taxon>
        <taxon>Arachnida</taxon>
        <taxon>Araneae</taxon>
        <taxon>Araneomorphae</taxon>
        <taxon>Entelegynae</taxon>
        <taxon>Araneoidea</taxon>
        <taxon>Araneidae</taxon>
        <taxon>Caerostris</taxon>
    </lineage>
</organism>
<gene>
    <name evidence="2" type="ORF">CEXT_725391</name>
</gene>
<accession>A0AAV4XLP7</accession>